<feature type="domain" description="DinB-like" evidence="1">
    <location>
        <begin position="22"/>
        <end position="125"/>
    </location>
</feature>
<gene>
    <name evidence="2" type="ORF">I545_7012</name>
</gene>
<protein>
    <submittedName>
        <fullName evidence="2">DinB superfamily protein</fullName>
    </submittedName>
</protein>
<dbReference type="InterPro" id="IPR034660">
    <property type="entry name" value="DinB/YfiT-like"/>
</dbReference>
<dbReference type="InterPro" id="IPR024775">
    <property type="entry name" value="DinB-like"/>
</dbReference>
<name>X7XPB0_MYCKA</name>
<evidence type="ECO:0000259" key="1">
    <source>
        <dbReference type="Pfam" id="PF12867"/>
    </source>
</evidence>
<evidence type="ECO:0000313" key="3">
    <source>
        <dbReference type="Proteomes" id="UP000020561"/>
    </source>
</evidence>
<proteinExistence type="predicted"/>
<evidence type="ECO:0000313" key="2">
    <source>
        <dbReference type="EMBL" id="ETZ96380.1"/>
    </source>
</evidence>
<dbReference type="Proteomes" id="UP000020561">
    <property type="component" value="Unassembled WGS sequence"/>
</dbReference>
<comment type="caution">
    <text evidence="2">The sequence shown here is derived from an EMBL/GenBank/DDBJ whole genome shotgun (WGS) entry which is preliminary data.</text>
</comment>
<dbReference type="SUPFAM" id="SSF109854">
    <property type="entry name" value="DinB/YfiT-like putative metalloenzymes"/>
    <property type="match status" value="1"/>
</dbReference>
<dbReference type="Pfam" id="PF12867">
    <property type="entry name" value="DinB_2"/>
    <property type="match status" value="1"/>
</dbReference>
<sequence length="207" mass="23159">MASPDANHANHAPARELLRDAFTRLIEHADDLTDGLADEVANYRPTPEANSIAWLLWHSARVQDVQVAHIAGVEQVWTRDGWVGPLRSGPAPRRHRLRAQRRRGGKVRAAGRPAVWLLPRGPPAHPWSTCAVTAAGAVARGRHQLGPTRDRQHALGQHHRPTARNIWARPPTYAGSCRRRSSCPVGFKACDSLRRWCSGWPPRSRWR</sequence>
<dbReference type="PATRIC" id="fig|1299326.3.peg.6723"/>
<reference evidence="2 3" key="1">
    <citation type="submission" date="2013-12" db="EMBL/GenBank/DDBJ databases">
        <authorList>
            <person name="Brown-Elliot B."/>
            <person name="Wallace R."/>
            <person name="Lenaerts A."/>
            <person name="Ordway D."/>
            <person name="DeGroote M.A."/>
            <person name="Parker T."/>
            <person name="Sizemore C."/>
            <person name="Tallon L.J."/>
            <person name="Sadzewicz L.K."/>
            <person name="Sengamalay N."/>
            <person name="Fraser C.M."/>
            <person name="Hine E."/>
            <person name="Shefchek K.A."/>
            <person name="Das S.P."/>
            <person name="Tettelin H."/>
        </authorList>
    </citation>
    <scope>NUCLEOTIDE SEQUENCE [LARGE SCALE GENOMIC DNA]</scope>
    <source>
        <strain evidence="2 3">662</strain>
    </source>
</reference>
<dbReference type="AlphaFoldDB" id="X7XPB0"/>
<dbReference type="EMBL" id="JAOA01000049">
    <property type="protein sequence ID" value="ETZ96380.1"/>
    <property type="molecule type" value="Genomic_DNA"/>
</dbReference>
<dbReference type="Gene3D" id="1.20.120.450">
    <property type="entry name" value="dinb family like domain"/>
    <property type="match status" value="1"/>
</dbReference>
<accession>X7XPB0</accession>
<organism evidence="2 3">
    <name type="scientific">Mycobacterium kansasii 662</name>
    <dbReference type="NCBI Taxonomy" id="1299326"/>
    <lineage>
        <taxon>Bacteria</taxon>
        <taxon>Bacillati</taxon>
        <taxon>Actinomycetota</taxon>
        <taxon>Actinomycetes</taxon>
        <taxon>Mycobacteriales</taxon>
        <taxon>Mycobacteriaceae</taxon>
        <taxon>Mycobacterium</taxon>
    </lineage>
</organism>